<evidence type="ECO:0000256" key="4">
    <source>
        <dbReference type="ARBA" id="ARBA00022516"/>
    </source>
</evidence>
<keyword evidence="7 9" id="KW-0456">Lyase</keyword>
<dbReference type="SUPFAM" id="SSF54637">
    <property type="entry name" value="Thioesterase/thiol ester dehydrase-isomerase"/>
    <property type="match status" value="1"/>
</dbReference>
<dbReference type="EMBL" id="LRDC01000051">
    <property type="protein sequence ID" value="KVX00319.1"/>
    <property type="molecule type" value="Genomic_DNA"/>
</dbReference>
<comment type="function">
    <text evidence="8 9">Involved in unsaturated fatty acids biosynthesis. Catalyzes the dehydration of short chain beta-hydroxyacyl-ACPs and long chain saturated and unsaturated beta-hydroxyacyl-ACPs.</text>
</comment>
<organism evidence="10">
    <name type="scientific">Shewanella frigidimarina</name>
    <dbReference type="NCBI Taxonomy" id="56812"/>
    <lineage>
        <taxon>Bacteria</taxon>
        <taxon>Pseudomonadati</taxon>
        <taxon>Pseudomonadota</taxon>
        <taxon>Gammaproteobacteria</taxon>
        <taxon>Alteromonadales</taxon>
        <taxon>Shewanellaceae</taxon>
        <taxon>Shewanella</taxon>
    </lineage>
</organism>
<keyword evidence="3 9" id="KW-0963">Cytoplasm</keyword>
<dbReference type="HAMAP" id="MF_00406">
    <property type="entry name" value="FabZ"/>
    <property type="match status" value="1"/>
</dbReference>
<evidence type="ECO:0000256" key="5">
    <source>
        <dbReference type="ARBA" id="ARBA00022556"/>
    </source>
</evidence>
<keyword evidence="5 9" id="KW-0441">Lipid A biosynthesis</keyword>
<evidence type="ECO:0000313" key="11">
    <source>
        <dbReference type="Proteomes" id="UP000055702"/>
    </source>
</evidence>
<dbReference type="GO" id="GO:0005737">
    <property type="term" value="C:cytoplasm"/>
    <property type="evidence" value="ECO:0007669"/>
    <property type="project" value="UniProtKB-SubCell"/>
</dbReference>
<evidence type="ECO:0000256" key="9">
    <source>
        <dbReference type="HAMAP-Rule" id="MF_00406"/>
    </source>
</evidence>
<dbReference type="AlphaFoldDB" id="A0A106BXH0"/>
<evidence type="ECO:0000256" key="6">
    <source>
        <dbReference type="ARBA" id="ARBA00023098"/>
    </source>
</evidence>
<feature type="active site" evidence="9">
    <location>
        <position position="54"/>
    </location>
</feature>
<dbReference type="GO" id="GO:0019171">
    <property type="term" value="F:(3R)-hydroxyacyl-[acyl-carrier-protein] dehydratase activity"/>
    <property type="evidence" value="ECO:0007669"/>
    <property type="project" value="UniProtKB-EC"/>
</dbReference>
<dbReference type="GO" id="GO:0009245">
    <property type="term" value="P:lipid A biosynthetic process"/>
    <property type="evidence" value="ECO:0007669"/>
    <property type="project" value="UniProtKB-UniRule"/>
</dbReference>
<dbReference type="FunFam" id="3.10.129.10:FF:000001">
    <property type="entry name" value="3-hydroxyacyl-[acyl-carrier-protein] dehydratase FabZ"/>
    <property type="match status" value="1"/>
</dbReference>
<evidence type="ECO:0000256" key="1">
    <source>
        <dbReference type="ARBA" id="ARBA00004496"/>
    </source>
</evidence>
<protein>
    <recommendedName>
        <fullName evidence="9">3-hydroxyacyl-[acyl-carrier-protein] dehydratase FabZ</fullName>
        <ecNumber evidence="9">4.2.1.59</ecNumber>
    </recommendedName>
    <alternativeName>
        <fullName evidence="9">(3R)-hydroxymyristoyl-[acyl-carrier-protein] dehydratase</fullName>
        <shortName evidence="9">(3R)-hydroxymyristoyl-ACP dehydrase</shortName>
    </alternativeName>
    <alternativeName>
        <fullName evidence="9">Beta-hydroxyacyl-ACP dehydratase</fullName>
    </alternativeName>
</protein>
<dbReference type="InterPro" id="IPR013114">
    <property type="entry name" value="FabA_FabZ"/>
</dbReference>
<evidence type="ECO:0000313" key="10">
    <source>
        <dbReference type="EMBL" id="KVX00319.1"/>
    </source>
</evidence>
<sequence>MSNQLNTMDIKEILKYLPHRYPFLLIDRVLDFTVGEHLHAIKNVTINEPFFQGHFPIQPVMPGVLILEAMAQATGLLAFKTMSTQPSPEVLYYFAGIDKARFKRVVEPGDQIHFHVKMIKERRGIGVFVGEALVDGELVCSAEIMCARREIKK</sequence>
<dbReference type="GO" id="GO:0016020">
    <property type="term" value="C:membrane"/>
    <property type="evidence" value="ECO:0007669"/>
    <property type="project" value="GOC"/>
</dbReference>
<dbReference type="RefSeq" id="WP_059747247.1">
    <property type="nucleotide sequence ID" value="NZ_LRDC01000051.1"/>
</dbReference>
<evidence type="ECO:0000256" key="3">
    <source>
        <dbReference type="ARBA" id="ARBA00022490"/>
    </source>
</evidence>
<dbReference type="CDD" id="cd01288">
    <property type="entry name" value="FabZ"/>
    <property type="match status" value="1"/>
</dbReference>
<dbReference type="InterPro" id="IPR010084">
    <property type="entry name" value="FabZ"/>
</dbReference>
<dbReference type="GO" id="GO:0006633">
    <property type="term" value="P:fatty acid biosynthetic process"/>
    <property type="evidence" value="ECO:0007669"/>
    <property type="project" value="UniProtKB-UniRule"/>
</dbReference>
<dbReference type="Gene3D" id="3.10.129.10">
    <property type="entry name" value="Hotdog Thioesterase"/>
    <property type="match status" value="1"/>
</dbReference>
<dbReference type="Pfam" id="PF07977">
    <property type="entry name" value="FabA"/>
    <property type="match status" value="1"/>
</dbReference>
<comment type="similarity">
    <text evidence="2 9">Belongs to the thioester dehydratase family. FabZ subfamily.</text>
</comment>
<evidence type="ECO:0000256" key="8">
    <source>
        <dbReference type="ARBA" id="ARBA00025049"/>
    </source>
</evidence>
<proteinExistence type="inferred from homology"/>
<name>A0A106BXH0_SHEFR</name>
<comment type="subcellular location">
    <subcellularLocation>
        <location evidence="1 9">Cytoplasm</location>
    </subcellularLocation>
</comment>
<keyword evidence="4 9" id="KW-0444">Lipid biosynthesis</keyword>
<dbReference type="PANTHER" id="PTHR30272:SF1">
    <property type="entry name" value="3-HYDROXYACYL-[ACYL-CARRIER-PROTEIN] DEHYDRATASE"/>
    <property type="match status" value="1"/>
</dbReference>
<reference evidence="10 11" key="1">
    <citation type="submission" date="2016-01" db="EMBL/GenBank/DDBJ databases">
        <title>Draft genome of the antarctic isolate Shewanella frigidimarina Ag06-30.</title>
        <authorList>
            <person name="Parmeciano Di Noto G."/>
            <person name="Vazquez S."/>
            <person name="Mac Cormack W."/>
            <person name="Iriarte A."/>
            <person name="Quiroga C."/>
        </authorList>
    </citation>
    <scope>NUCLEOTIDE SEQUENCE [LARGE SCALE GENOMIC DNA]</scope>
    <source>
        <strain evidence="10 11">Ag06-30</strain>
    </source>
</reference>
<gene>
    <name evidence="9" type="primary">fabZ</name>
    <name evidence="10" type="ORF">AWJ07_08085</name>
</gene>
<dbReference type="Proteomes" id="UP000055702">
    <property type="component" value="Unassembled WGS sequence"/>
</dbReference>
<dbReference type="PANTHER" id="PTHR30272">
    <property type="entry name" value="3-HYDROXYACYL-[ACYL-CARRIER-PROTEIN] DEHYDRATASE"/>
    <property type="match status" value="1"/>
</dbReference>
<evidence type="ECO:0000256" key="2">
    <source>
        <dbReference type="ARBA" id="ARBA00009174"/>
    </source>
</evidence>
<dbReference type="InterPro" id="IPR029069">
    <property type="entry name" value="HotDog_dom_sf"/>
</dbReference>
<comment type="catalytic activity">
    <reaction evidence="9">
        <text>a (3R)-hydroxyacyl-[ACP] = a (2E)-enoyl-[ACP] + H2O</text>
        <dbReference type="Rhea" id="RHEA:13097"/>
        <dbReference type="Rhea" id="RHEA-COMP:9925"/>
        <dbReference type="Rhea" id="RHEA-COMP:9945"/>
        <dbReference type="ChEBI" id="CHEBI:15377"/>
        <dbReference type="ChEBI" id="CHEBI:78784"/>
        <dbReference type="ChEBI" id="CHEBI:78827"/>
        <dbReference type="EC" id="4.2.1.59"/>
    </reaction>
</comment>
<keyword evidence="6 9" id="KW-0443">Lipid metabolism</keyword>
<accession>A0A106BXH0</accession>
<evidence type="ECO:0000256" key="7">
    <source>
        <dbReference type="ARBA" id="ARBA00023239"/>
    </source>
</evidence>
<dbReference type="NCBIfam" id="TIGR01750">
    <property type="entry name" value="fabZ"/>
    <property type="match status" value="1"/>
</dbReference>
<dbReference type="EC" id="4.2.1.59" evidence="9"/>
<dbReference type="NCBIfam" id="NF000582">
    <property type="entry name" value="PRK00006.1"/>
    <property type="match status" value="1"/>
</dbReference>
<comment type="caution">
    <text evidence="10">The sequence shown here is derived from an EMBL/GenBank/DDBJ whole genome shotgun (WGS) entry which is preliminary data.</text>
</comment>